<dbReference type="Proteomes" id="UP000702209">
    <property type="component" value="Unassembled WGS sequence"/>
</dbReference>
<protein>
    <submittedName>
        <fullName evidence="2">Uncharacterized protein</fullName>
    </submittedName>
</protein>
<comment type="caution">
    <text evidence="2">The sequence shown here is derived from an EMBL/GenBank/DDBJ whole genome shotgun (WGS) entry which is preliminary data.</text>
</comment>
<evidence type="ECO:0000313" key="2">
    <source>
        <dbReference type="EMBL" id="MBF6301166.1"/>
    </source>
</evidence>
<organism evidence="2 3">
    <name type="scientific">Nocardia amamiensis</name>
    <dbReference type="NCBI Taxonomy" id="404578"/>
    <lineage>
        <taxon>Bacteria</taxon>
        <taxon>Bacillati</taxon>
        <taxon>Actinomycetota</taxon>
        <taxon>Actinomycetes</taxon>
        <taxon>Mycobacteriales</taxon>
        <taxon>Nocardiaceae</taxon>
        <taxon>Nocardia</taxon>
    </lineage>
</organism>
<sequence length="141" mass="14985">MAARTPRTTTAGKTAAKKARPATAPEKIAAFDELRAIAGDYELIAAVTEPYELGQEWGFDPPVIARFPADLENKVLLDMASRRADAIGILSVLLGDVGLLRVVQAFKTQPDGDRLLIGLQMRLTNHFLGRGAAQVGGTAAS</sequence>
<evidence type="ECO:0000256" key="1">
    <source>
        <dbReference type="SAM" id="MobiDB-lite"/>
    </source>
</evidence>
<reference evidence="2 3" key="1">
    <citation type="submission" date="2020-10" db="EMBL/GenBank/DDBJ databases">
        <title>Identification of Nocardia species via Next-generation sequencing and recognition of intraspecies genetic diversity.</title>
        <authorList>
            <person name="Li P."/>
            <person name="Li P."/>
            <person name="Lu B."/>
        </authorList>
    </citation>
    <scope>NUCLEOTIDE SEQUENCE [LARGE SCALE GENOMIC DNA]</scope>
    <source>
        <strain evidence="2 3">BJ06-0157</strain>
    </source>
</reference>
<dbReference type="RefSeq" id="WP_195132393.1">
    <property type="nucleotide sequence ID" value="NZ_JADLQX010000024.1"/>
</dbReference>
<proteinExistence type="predicted"/>
<gene>
    <name evidence="2" type="ORF">IU459_27010</name>
</gene>
<name>A0ABS0CXT4_9NOCA</name>
<dbReference type="EMBL" id="JADLQX010000024">
    <property type="protein sequence ID" value="MBF6301166.1"/>
    <property type="molecule type" value="Genomic_DNA"/>
</dbReference>
<feature type="region of interest" description="Disordered" evidence="1">
    <location>
        <begin position="1"/>
        <end position="21"/>
    </location>
</feature>
<feature type="compositionally biased region" description="Low complexity" evidence="1">
    <location>
        <begin position="1"/>
        <end position="14"/>
    </location>
</feature>
<keyword evidence="3" id="KW-1185">Reference proteome</keyword>
<accession>A0ABS0CXT4</accession>
<evidence type="ECO:0000313" key="3">
    <source>
        <dbReference type="Proteomes" id="UP000702209"/>
    </source>
</evidence>